<gene>
    <name evidence="9" type="ORF">JF50_24455</name>
</gene>
<comment type="caution">
    <text evidence="9">The sequence shown here is derived from an EMBL/GenBank/DDBJ whole genome shotgun (WGS) entry which is preliminary data.</text>
</comment>
<evidence type="ECO:0000256" key="3">
    <source>
        <dbReference type="ARBA" id="ARBA00022448"/>
    </source>
</evidence>
<feature type="transmembrane region" description="Helical" evidence="8">
    <location>
        <begin position="315"/>
        <end position="333"/>
    </location>
</feature>
<feature type="transmembrane region" description="Helical" evidence="8">
    <location>
        <begin position="443"/>
        <end position="463"/>
    </location>
</feature>
<sequence length="650" mass="71474">MKKDNTSLNLPVFYSASAIVLALVIFAVISPSTASSLFSVTQSAITQNGSWFYVLTVAIILGLVVYLSMSRFGEIKLGPDHSDPDYSFSTWLAMLFAAGMGIGLMFFGVAEPVMHFVSPPSADTGSVEAIKEAMRITFFHWGFHAWAIYAIVAMILAYFSYRHKLPLTLRSALYPIIGDRIHGWMGHAVDVFAVVGTVFGVATSLGLGAAQVNSGLAYLFSFDVSVQNQVVIMITITALASISVATGLDKGIKILSQTNMILAVVLLALIFFIGPSVFLLQAYVQNIGDYLSDIVSTTFNLFAYEKKDWIGGWTIFYWGWWLAWAPFVGLFIARISKGRTIREFVIGVTCIPTAFTLLWMTIFGNSALAMIFEQGMTGISDMVSNNSAVALFVFLENFPLSEFLIGLSIIMIVVFFVTSCDSGAMVIDMLCSNGSNHTPLWQRLFWSIGVGVVAAALSLAGGLDALQTLTIVSALPFSVVLLVACYGLIRALRIDDAKRSTHTMPMTFDNQVNDEQTWQESLALLIATPAKGKVDKFILKEVKPALKKIRDEFESNQVEAEVKVNNVAVILTVHHGDEHDFIYGVYKSEALQPDFTQSDVTDSDSYFRAEVYLSEGGQNYDIMGWSESAIISDVLAQYQKHLHFLNVLRE</sequence>
<evidence type="ECO:0000256" key="2">
    <source>
        <dbReference type="ARBA" id="ARBA00005658"/>
    </source>
</evidence>
<comment type="subcellular location">
    <subcellularLocation>
        <location evidence="1">Cell membrane</location>
        <topology evidence="1">Multi-pass membrane protein</topology>
    </subcellularLocation>
</comment>
<dbReference type="OrthoDB" id="9775735at2"/>
<evidence type="ECO:0000256" key="7">
    <source>
        <dbReference type="ARBA" id="ARBA00023136"/>
    </source>
</evidence>
<evidence type="ECO:0000256" key="1">
    <source>
        <dbReference type="ARBA" id="ARBA00004651"/>
    </source>
</evidence>
<keyword evidence="4" id="KW-1003">Cell membrane</keyword>
<feature type="transmembrane region" description="Helical" evidence="8">
    <location>
        <begin position="345"/>
        <end position="372"/>
    </location>
</feature>
<dbReference type="Pfam" id="PF02028">
    <property type="entry name" value="BCCT"/>
    <property type="match status" value="1"/>
</dbReference>
<feature type="transmembrane region" description="Helical" evidence="8">
    <location>
        <begin position="260"/>
        <end position="284"/>
    </location>
</feature>
<evidence type="ECO:0000256" key="4">
    <source>
        <dbReference type="ARBA" id="ARBA00022475"/>
    </source>
</evidence>
<dbReference type="PANTHER" id="PTHR30047:SF7">
    <property type="entry name" value="HIGH-AFFINITY CHOLINE TRANSPORT PROTEIN"/>
    <property type="match status" value="1"/>
</dbReference>
<keyword evidence="5 8" id="KW-0812">Transmembrane</keyword>
<dbReference type="GO" id="GO:0005886">
    <property type="term" value="C:plasma membrane"/>
    <property type="evidence" value="ECO:0007669"/>
    <property type="project" value="UniProtKB-SubCell"/>
</dbReference>
<feature type="transmembrane region" description="Helical" evidence="8">
    <location>
        <begin position="90"/>
        <end position="110"/>
    </location>
</feature>
<feature type="transmembrane region" description="Helical" evidence="8">
    <location>
        <begin position="230"/>
        <end position="248"/>
    </location>
</feature>
<name>A0A0C1Q303_9GAMM</name>
<dbReference type="RefSeq" id="WP_039611875.1">
    <property type="nucleotide sequence ID" value="NZ_JWIC01000010.1"/>
</dbReference>
<protein>
    <submittedName>
        <fullName evidence="9">Choline transporter</fullName>
    </submittedName>
</protein>
<feature type="transmembrane region" description="Helical" evidence="8">
    <location>
        <begin position="188"/>
        <end position="210"/>
    </location>
</feature>
<proteinExistence type="inferred from homology"/>
<comment type="similarity">
    <text evidence="2">Belongs to the BCCT transporter (TC 2.A.15) family.</text>
</comment>
<dbReference type="GO" id="GO:0022857">
    <property type="term" value="F:transmembrane transporter activity"/>
    <property type="evidence" value="ECO:0007669"/>
    <property type="project" value="InterPro"/>
</dbReference>
<keyword evidence="6 8" id="KW-1133">Transmembrane helix</keyword>
<feature type="transmembrane region" description="Helical" evidence="8">
    <location>
        <begin position="469"/>
        <end position="489"/>
    </location>
</feature>
<dbReference type="AlphaFoldDB" id="A0A0C1Q303"/>
<feature type="transmembrane region" description="Helical" evidence="8">
    <location>
        <begin position="141"/>
        <end position="161"/>
    </location>
</feature>
<feature type="transmembrane region" description="Helical" evidence="8">
    <location>
        <begin position="50"/>
        <end position="69"/>
    </location>
</feature>
<dbReference type="InterPro" id="IPR000060">
    <property type="entry name" value="BCCT_transptr"/>
</dbReference>
<dbReference type="Proteomes" id="UP000031327">
    <property type="component" value="Unassembled WGS sequence"/>
</dbReference>
<evidence type="ECO:0000256" key="6">
    <source>
        <dbReference type="ARBA" id="ARBA00022989"/>
    </source>
</evidence>
<organism evidence="9 10">
    <name type="scientific">Pseudoalteromonas luteoviolacea</name>
    <dbReference type="NCBI Taxonomy" id="43657"/>
    <lineage>
        <taxon>Bacteria</taxon>
        <taxon>Pseudomonadati</taxon>
        <taxon>Pseudomonadota</taxon>
        <taxon>Gammaproteobacteria</taxon>
        <taxon>Alteromonadales</taxon>
        <taxon>Pseudoalteromonadaceae</taxon>
        <taxon>Pseudoalteromonas</taxon>
    </lineage>
</organism>
<feature type="transmembrane region" description="Helical" evidence="8">
    <location>
        <begin position="12"/>
        <end position="30"/>
    </location>
</feature>
<accession>A0A0C1Q303</accession>
<dbReference type="EMBL" id="JWIC01000010">
    <property type="protein sequence ID" value="KID54981.1"/>
    <property type="molecule type" value="Genomic_DNA"/>
</dbReference>
<evidence type="ECO:0000256" key="5">
    <source>
        <dbReference type="ARBA" id="ARBA00022692"/>
    </source>
</evidence>
<dbReference type="PANTHER" id="PTHR30047">
    <property type="entry name" value="HIGH-AFFINITY CHOLINE TRANSPORT PROTEIN-RELATED"/>
    <property type="match status" value="1"/>
</dbReference>
<feature type="transmembrane region" description="Helical" evidence="8">
    <location>
        <begin position="403"/>
        <end position="431"/>
    </location>
</feature>
<keyword evidence="7 8" id="KW-0472">Membrane</keyword>
<dbReference type="PROSITE" id="PS01303">
    <property type="entry name" value="BCCT"/>
    <property type="match status" value="1"/>
</dbReference>
<evidence type="ECO:0000256" key="8">
    <source>
        <dbReference type="SAM" id="Phobius"/>
    </source>
</evidence>
<reference evidence="9 10" key="1">
    <citation type="submission" date="2014-12" db="EMBL/GenBank/DDBJ databases">
        <title>Draft Genome Sequence of Pseudoalteromonas luteoviolacea HI1.</title>
        <authorList>
            <person name="Asahina A.Y."/>
            <person name="Hadfield M.G."/>
        </authorList>
    </citation>
    <scope>NUCLEOTIDE SEQUENCE [LARGE SCALE GENOMIC DNA]</scope>
    <source>
        <strain evidence="9 10">HI1</strain>
    </source>
</reference>
<evidence type="ECO:0000313" key="10">
    <source>
        <dbReference type="Proteomes" id="UP000031327"/>
    </source>
</evidence>
<evidence type="ECO:0000313" key="9">
    <source>
        <dbReference type="EMBL" id="KID54981.1"/>
    </source>
</evidence>
<dbReference type="InterPro" id="IPR018093">
    <property type="entry name" value="BCCT_CS"/>
</dbReference>
<dbReference type="NCBIfam" id="TIGR00842">
    <property type="entry name" value="bcct"/>
    <property type="match status" value="1"/>
</dbReference>
<keyword evidence="3" id="KW-0813">Transport</keyword>